<dbReference type="AlphaFoldDB" id="A0A835DAC0"/>
<reference evidence="6 7" key="1">
    <citation type="submission" date="2020-04" db="EMBL/GenBank/DDBJ databases">
        <title>Plant Genome Project.</title>
        <authorList>
            <person name="Zhang R.-G."/>
        </authorList>
    </citation>
    <scope>NUCLEOTIDE SEQUENCE [LARGE SCALE GENOMIC DNA]</scope>
    <source>
        <strain evidence="6">YNK0</strain>
        <tissue evidence="6">Leaf</tissue>
    </source>
</reference>
<accession>A0A835DAC0</accession>
<evidence type="ECO:0000256" key="3">
    <source>
        <dbReference type="ARBA" id="ARBA00023163"/>
    </source>
</evidence>
<evidence type="ECO:0000313" key="7">
    <source>
        <dbReference type="Proteomes" id="UP000655225"/>
    </source>
</evidence>
<evidence type="ECO:0000259" key="5">
    <source>
        <dbReference type="PROSITE" id="PS50888"/>
    </source>
</evidence>
<protein>
    <recommendedName>
        <fullName evidence="5">BHLH domain-containing protein</fullName>
    </recommendedName>
</protein>
<keyword evidence="3" id="KW-0804">Transcription</keyword>
<dbReference type="PANTHER" id="PTHR45914">
    <property type="entry name" value="TRANSCRIPTION FACTOR HEC3-RELATED"/>
    <property type="match status" value="1"/>
</dbReference>
<dbReference type="GO" id="GO:0003700">
    <property type="term" value="F:DNA-binding transcription factor activity"/>
    <property type="evidence" value="ECO:0007669"/>
    <property type="project" value="InterPro"/>
</dbReference>
<dbReference type="SMART" id="SM00353">
    <property type="entry name" value="HLH"/>
    <property type="match status" value="1"/>
</dbReference>
<dbReference type="PROSITE" id="PS50888">
    <property type="entry name" value="BHLH"/>
    <property type="match status" value="1"/>
</dbReference>
<keyword evidence="2" id="KW-0805">Transcription regulation</keyword>
<evidence type="ECO:0000256" key="1">
    <source>
        <dbReference type="ARBA" id="ARBA00004123"/>
    </source>
</evidence>
<gene>
    <name evidence="6" type="ORF">HHK36_019760</name>
</gene>
<evidence type="ECO:0000256" key="4">
    <source>
        <dbReference type="ARBA" id="ARBA00023242"/>
    </source>
</evidence>
<proteinExistence type="predicted"/>
<sequence>MCSSGGVGLGVMRQWLDKWVLGPEFLLELPSTKLQIAPVYYCDNVEEGTKKPNNGCLSTQSISARQRRRKITKKTQVLGKLIPGGTKMNTSEMFQAASKDVRYLQAQVRLLELMGSVQEKCLVPKKFVETLAEDQDIQSNRSISEDLND</sequence>
<dbReference type="EMBL" id="JABCRI010000013">
    <property type="protein sequence ID" value="KAF8395806.1"/>
    <property type="molecule type" value="Genomic_DNA"/>
</dbReference>
<dbReference type="SUPFAM" id="SSF47459">
    <property type="entry name" value="HLH, helix-loop-helix DNA-binding domain"/>
    <property type="match status" value="1"/>
</dbReference>
<comment type="caution">
    <text evidence="6">The sequence shown here is derived from an EMBL/GenBank/DDBJ whole genome shotgun (WGS) entry which is preliminary data.</text>
</comment>
<dbReference type="OrthoDB" id="1921534at2759"/>
<dbReference type="GO" id="GO:0046983">
    <property type="term" value="F:protein dimerization activity"/>
    <property type="evidence" value="ECO:0007669"/>
    <property type="project" value="InterPro"/>
</dbReference>
<evidence type="ECO:0000256" key="2">
    <source>
        <dbReference type="ARBA" id="ARBA00023015"/>
    </source>
</evidence>
<keyword evidence="4" id="KW-0539">Nucleus</keyword>
<keyword evidence="7" id="KW-1185">Reference proteome</keyword>
<dbReference type="InterPro" id="IPR011598">
    <property type="entry name" value="bHLH_dom"/>
</dbReference>
<name>A0A835DAC0_TETSI</name>
<dbReference type="InterPro" id="IPR045843">
    <property type="entry name" value="IND-like"/>
</dbReference>
<dbReference type="Gene3D" id="4.10.280.10">
    <property type="entry name" value="Helix-loop-helix DNA-binding domain"/>
    <property type="match status" value="1"/>
</dbReference>
<dbReference type="InterPro" id="IPR036638">
    <property type="entry name" value="HLH_DNA-bd_sf"/>
</dbReference>
<evidence type="ECO:0000313" key="6">
    <source>
        <dbReference type="EMBL" id="KAF8395806.1"/>
    </source>
</evidence>
<organism evidence="6 7">
    <name type="scientific">Tetracentron sinense</name>
    <name type="common">Spur-leaf</name>
    <dbReference type="NCBI Taxonomy" id="13715"/>
    <lineage>
        <taxon>Eukaryota</taxon>
        <taxon>Viridiplantae</taxon>
        <taxon>Streptophyta</taxon>
        <taxon>Embryophyta</taxon>
        <taxon>Tracheophyta</taxon>
        <taxon>Spermatophyta</taxon>
        <taxon>Magnoliopsida</taxon>
        <taxon>Trochodendrales</taxon>
        <taxon>Trochodendraceae</taxon>
        <taxon>Tetracentron</taxon>
    </lineage>
</organism>
<dbReference type="GO" id="GO:0005634">
    <property type="term" value="C:nucleus"/>
    <property type="evidence" value="ECO:0007669"/>
    <property type="project" value="UniProtKB-SubCell"/>
</dbReference>
<dbReference type="Proteomes" id="UP000655225">
    <property type="component" value="Unassembled WGS sequence"/>
</dbReference>
<comment type="subcellular location">
    <subcellularLocation>
        <location evidence="1">Nucleus</location>
    </subcellularLocation>
</comment>
<feature type="domain" description="BHLH" evidence="5">
    <location>
        <begin position="55"/>
        <end position="104"/>
    </location>
</feature>